<dbReference type="Pfam" id="PF13458">
    <property type="entry name" value="Peripla_BP_6"/>
    <property type="match status" value="1"/>
</dbReference>
<dbReference type="PANTHER" id="PTHR30483">
    <property type="entry name" value="LEUCINE-SPECIFIC-BINDING PROTEIN"/>
    <property type="match status" value="1"/>
</dbReference>
<dbReference type="InterPro" id="IPR028082">
    <property type="entry name" value="Peripla_BP_I"/>
</dbReference>
<dbReference type="eggNOG" id="COG0683">
    <property type="taxonomic scope" value="Bacteria"/>
</dbReference>
<dbReference type="STRING" id="1121877.FEAC_28890"/>
<dbReference type="InterPro" id="IPR051010">
    <property type="entry name" value="BCAA_transport"/>
</dbReference>
<comment type="similarity">
    <text evidence="1">Belongs to the leucine-binding protein family.</text>
</comment>
<feature type="domain" description="Leucine-binding protein" evidence="4">
    <location>
        <begin position="43"/>
        <end position="393"/>
    </location>
</feature>
<evidence type="ECO:0000256" key="2">
    <source>
        <dbReference type="ARBA" id="ARBA00022729"/>
    </source>
</evidence>
<dbReference type="SUPFAM" id="SSF53822">
    <property type="entry name" value="Periplasmic binding protein-like I"/>
    <property type="match status" value="1"/>
</dbReference>
<evidence type="ECO:0000256" key="3">
    <source>
        <dbReference type="SAM" id="SignalP"/>
    </source>
</evidence>
<organism evidence="5 6">
    <name type="scientific">Ferrimicrobium acidiphilum DSM 19497</name>
    <dbReference type="NCBI Taxonomy" id="1121877"/>
    <lineage>
        <taxon>Bacteria</taxon>
        <taxon>Bacillati</taxon>
        <taxon>Actinomycetota</taxon>
        <taxon>Acidimicrobiia</taxon>
        <taxon>Acidimicrobiales</taxon>
        <taxon>Acidimicrobiaceae</taxon>
        <taxon>Ferrimicrobium</taxon>
    </lineage>
</organism>
<dbReference type="PROSITE" id="PS51257">
    <property type="entry name" value="PROKAR_LIPOPROTEIN"/>
    <property type="match status" value="1"/>
</dbReference>
<dbReference type="AlphaFoldDB" id="A0A0D8FQH3"/>
<sequence>MKLSHSKTVAVSMSLAAMSLLAAACGSSSTSTSTSTSKAPADITIGTTYAATGAYATASMPEFDGLKLWIKLENKKGGVYVGAYHKRIPLKLIAYNDQSSAATASVLYNQLITQNKVNIFVSDFGSVLTAPAVAVGQAHKQLVFDPSGTGIPFFTPNNPYIVLTSLPESSIWPTPLAQFIGAKKIKNVAIVYDSNDFDQSQAETLKSKLTAEGVRVSYYQAVPTSTTSYGTIINSMKATNPGAVLEFGFQPNDTAFLGQLQSSGIKFPMTFTVFPGQLFSLFKSQLGKSGLQYTYTYATNYSHNYTSVSEGLTSKALLADIHTYYPSASNAPGLLGYNAGLVVQAALKNATSLSQLALRNALTKVSGSLNTVDGNFKINSEGAQVGELLPVGQILPTSTSVSLKVVYPAAAADASAVYPAP</sequence>
<comment type="caution">
    <text evidence="5">The sequence shown here is derived from an EMBL/GenBank/DDBJ whole genome shotgun (WGS) entry which is preliminary data.</text>
</comment>
<evidence type="ECO:0000313" key="6">
    <source>
        <dbReference type="Proteomes" id="UP000032336"/>
    </source>
</evidence>
<evidence type="ECO:0000313" key="5">
    <source>
        <dbReference type="EMBL" id="KJE75386.1"/>
    </source>
</evidence>
<dbReference type="OrthoDB" id="7337537at2"/>
<evidence type="ECO:0000256" key="1">
    <source>
        <dbReference type="ARBA" id="ARBA00010062"/>
    </source>
</evidence>
<protein>
    <submittedName>
        <fullName evidence="5">Leucine-specific-binding protein</fullName>
    </submittedName>
</protein>
<name>A0A0D8FQH3_9ACTN</name>
<gene>
    <name evidence="5" type="primary">livK</name>
    <name evidence="5" type="ORF">FEAC_28890</name>
</gene>
<dbReference type="InterPro" id="IPR028081">
    <property type="entry name" value="Leu-bd"/>
</dbReference>
<feature type="signal peptide" evidence="3">
    <location>
        <begin position="1"/>
        <end position="22"/>
    </location>
</feature>
<reference evidence="5 6" key="1">
    <citation type="submission" date="2015-01" db="EMBL/GenBank/DDBJ databases">
        <title>Draft genome of the acidophilic iron oxidizer Ferrimicrobium acidiphilum strain T23.</title>
        <authorList>
            <person name="Poehlein A."/>
            <person name="Eisen S."/>
            <person name="Schloemann M."/>
            <person name="Johnson B.D."/>
            <person name="Daniel R."/>
            <person name="Muehling M."/>
        </authorList>
    </citation>
    <scope>NUCLEOTIDE SEQUENCE [LARGE SCALE GENOMIC DNA]</scope>
    <source>
        <strain evidence="5 6">T23</strain>
    </source>
</reference>
<dbReference type="PANTHER" id="PTHR30483:SF6">
    <property type="entry name" value="PERIPLASMIC BINDING PROTEIN OF ABC TRANSPORTER FOR NATURAL AMINO ACIDS"/>
    <property type="match status" value="1"/>
</dbReference>
<dbReference type="Proteomes" id="UP000032336">
    <property type="component" value="Unassembled WGS sequence"/>
</dbReference>
<proteinExistence type="inferred from homology"/>
<dbReference type="Gene3D" id="3.40.50.2300">
    <property type="match status" value="2"/>
</dbReference>
<keyword evidence="2 3" id="KW-0732">Signal</keyword>
<dbReference type="EMBL" id="JXUW01000045">
    <property type="protein sequence ID" value="KJE75386.1"/>
    <property type="molecule type" value="Genomic_DNA"/>
</dbReference>
<accession>A0A0D8FQH3</accession>
<evidence type="ECO:0000259" key="4">
    <source>
        <dbReference type="Pfam" id="PF13458"/>
    </source>
</evidence>
<keyword evidence="6" id="KW-1185">Reference proteome</keyword>
<feature type="chain" id="PRO_5039602636" evidence="3">
    <location>
        <begin position="23"/>
        <end position="421"/>
    </location>
</feature>